<dbReference type="GO" id="GO:0003677">
    <property type="term" value="F:DNA binding"/>
    <property type="evidence" value="ECO:0007669"/>
    <property type="project" value="UniProtKB-KW"/>
</dbReference>
<gene>
    <name evidence="6" type="ORF">DES36_11043</name>
</gene>
<keyword evidence="7" id="KW-1185">Reference proteome</keyword>
<keyword evidence="2" id="KW-0238">DNA-binding</keyword>
<evidence type="ECO:0000313" key="7">
    <source>
        <dbReference type="Proteomes" id="UP000253490"/>
    </source>
</evidence>
<evidence type="ECO:0000259" key="4">
    <source>
        <dbReference type="PROSITE" id="PS50042"/>
    </source>
</evidence>
<dbReference type="RefSeq" id="WP_113920818.1">
    <property type="nucleotide sequence ID" value="NZ_QNRX01000010.1"/>
</dbReference>
<dbReference type="InterPro" id="IPR018490">
    <property type="entry name" value="cNMP-bd_dom_sf"/>
</dbReference>
<dbReference type="OrthoDB" id="9774616at2"/>
<dbReference type="InterPro" id="IPR036390">
    <property type="entry name" value="WH_DNA-bd_sf"/>
</dbReference>
<proteinExistence type="predicted"/>
<protein>
    <submittedName>
        <fullName evidence="6">CRP-like cAMP-binding protein</fullName>
    </submittedName>
</protein>
<keyword evidence="1" id="KW-0805">Transcription regulation</keyword>
<evidence type="ECO:0000256" key="2">
    <source>
        <dbReference type="ARBA" id="ARBA00023125"/>
    </source>
</evidence>
<dbReference type="EMBL" id="QNRX01000010">
    <property type="protein sequence ID" value="RBP63300.1"/>
    <property type="molecule type" value="Genomic_DNA"/>
</dbReference>
<dbReference type="Pfam" id="PF13545">
    <property type="entry name" value="HTH_Crp_2"/>
    <property type="match status" value="1"/>
</dbReference>
<evidence type="ECO:0000256" key="1">
    <source>
        <dbReference type="ARBA" id="ARBA00023015"/>
    </source>
</evidence>
<dbReference type="GO" id="GO:0006355">
    <property type="term" value="P:regulation of DNA-templated transcription"/>
    <property type="evidence" value="ECO:0007669"/>
    <property type="project" value="InterPro"/>
</dbReference>
<evidence type="ECO:0000259" key="5">
    <source>
        <dbReference type="PROSITE" id="PS51063"/>
    </source>
</evidence>
<evidence type="ECO:0000313" key="6">
    <source>
        <dbReference type="EMBL" id="RBP63300.1"/>
    </source>
</evidence>
<dbReference type="PROSITE" id="PS50042">
    <property type="entry name" value="CNMP_BINDING_3"/>
    <property type="match status" value="1"/>
</dbReference>
<dbReference type="InterPro" id="IPR000595">
    <property type="entry name" value="cNMP-bd_dom"/>
</dbReference>
<organism evidence="6 7">
    <name type="scientific">Alkalibaculum bacchi</name>
    <dbReference type="NCBI Taxonomy" id="645887"/>
    <lineage>
        <taxon>Bacteria</taxon>
        <taxon>Bacillati</taxon>
        <taxon>Bacillota</taxon>
        <taxon>Clostridia</taxon>
        <taxon>Eubacteriales</taxon>
        <taxon>Eubacteriaceae</taxon>
        <taxon>Alkalibaculum</taxon>
    </lineage>
</organism>
<dbReference type="SMART" id="SM00419">
    <property type="entry name" value="HTH_CRP"/>
    <property type="match status" value="1"/>
</dbReference>
<feature type="domain" description="HTH crp-type" evidence="5">
    <location>
        <begin position="150"/>
        <end position="216"/>
    </location>
</feature>
<keyword evidence="3" id="KW-0804">Transcription</keyword>
<dbReference type="InterPro" id="IPR014710">
    <property type="entry name" value="RmlC-like_jellyroll"/>
</dbReference>
<reference evidence="6 7" key="1">
    <citation type="submission" date="2018-06" db="EMBL/GenBank/DDBJ databases">
        <title>Genomic Encyclopedia of Type Strains, Phase IV (KMG-IV): sequencing the most valuable type-strain genomes for metagenomic binning, comparative biology and taxonomic classification.</title>
        <authorList>
            <person name="Goeker M."/>
        </authorList>
    </citation>
    <scope>NUCLEOTIDE SEQUENCE [LARGE SCALE GENOMIC DNA]</scope>
    <source>
        <strain evidence="6 7">DSM 22112</strain>
    </source>
</reference>
<dbReference type="AlphaFoldDB" id="A0A366I509"/>
<evidence type="ECO:0000256" key="3">
    <source>
        <dbReference type="ARBA" id="ARBA00023163"/>
    </source>
</evidence>
<comment type="caution">
    <text evidence="6">The sequence shown here is derived from an EMBL/GenBank/DDBJ whole genome shotgun (WGS) entry which is preliminary data.</text>
</comment>
<dbReference type="Gene3D" id="2.60.120.10">
    <property type="entry name" value="Jelly Rolls"/>
    <property type="match status" value="1"/>
</dbReference>
<dbReference type="SUPFAM" id="SSF46785">
    <property type="entry name" value="Winged helix' DNA-binding domain"/>
    <property type="match status" value="1"/>
</dbReference>
<dbReference type="PROSITE" id="PS51063">
    <property type="entry name" value="HTH_CRP_2"/>
    <property type="match status" value="1"/>
</dbReference>
<sequence>MDEYINDIKNTTLINCFSVRDIELFLKTGKFKIVSYTKNTVIHFDGDMCCNLEIILSGSVIVERIDEFGNLLTISEFSKDDIVGGNLLYSKNPYFPMTIVTQSRTSLLEIDKETLFELLTTNSSFLRIYLQYTSDRTFLLGHTLKSYIKRTIRECIIDFLNIECKKQDSKQITLNITKKALAEKIGVQRTSLSRELTKMKKDGLIDYDTKTITMLE</sequence>
<accession>A0A366I509</accession>
<name>A0A366I509_9FIRM</name>
<dbReference type="CDD" id="cd00038">
    <property type="entry name" value="CAP_ED"/>
    <property type="match status" value="1"/>
</dbReference>
<dbReference type="Proteomes" id="UP000253490">
    <property type="component" value="Unassembled WGS sequence"/>
</dbReference>
<feature type="domain" description="Cyclic nucleotide-binding" evidence="4">
    <location>
        <begin position="36"/>
        <end position="136"/>
    </location>
</feature>
<dbReference type="InterPro" id="IPR012318">
    <property type="entry name" value="HTH_CRP"/>
</dbReference>
<dbReference type="Pfam" id="PF00027">
    <property type="entry name" value="cNMP_binding"/>
    <property type="match status" value="1"/>
</dbReference>
<dbReference type="SUPFAM" id="SSF51206">
    <property type="entry name" value="cAMP-binding domain-like"/>
    <property type="match status" value="1"/>
</dbReference>